<dbReference type="Pfam" id="PF04314">
    <property type="entry name" value="PCuAC"/>
    <property type="match status" value="1"/>
</dbReference>
<name>A0A1I0TZP8_9RHOB</name>
<dbReference type="OrthoDB" id="9796962at2"/>
<accession>A0A1I0TZP8</accession>
<dbReference type="RefSeq" id="WP_081967553.1">
    <property type="nucleotide sequence ID" value="NZ_FOJO01000017.1"/>
</dbReference>
<dbReference type="InterPro" id="IPR036182">
    <property type="entry name" value="PCuAC_sf"/>
</dbReference>
<dbReference type="InterPro" id="IPR007410">
    <property type="entry name" value="LpqE-like"/>
</dbReference>
<evidence type="ECO:0000313" key="2">
    <source>
        <dbReference type="EMBL" id="SFA57255.1"/>
    </source>
</evidence>
<evidence type="ECO:0000313" key="3">
    <source>
        <dbReference type="Proteomes" id="UP000182312"/>
    </source>
</evidence>
<feature type="signal peptide" evidence="1">
    <location>
        <begin position="1"/>
        <end position="23"/>
    </location>
</feature>
<feature type="chain" id="PRO_5010282126" description="Copper chaperone PCu(A)C" evidence="1">
    <location>
        <begin position="24"/>
        <end position="185"/>
    </location>
</feature>
<protein>
    <recommendedName>
        <fullName evidence="4">Copper chaperone PCu(A)C</fullName>
    </recommendedName>
</protein>
<dbReference type="Gene3D" id="2.60.40.1890">
    <property type="entry name" value="PCu(A)C copper chaperone"/>
    <property type="match status" value="1"/>
</dbReference>
<dbReference type="EMBL" id="FOJO01000017">
    <property type="protein sequence ID" value="SFA57255.1"/>
    <property type="molecule type" value="Genomic_DNA"/>
</dbReference>
<proteinExistence type="predicted"/>
<dbReference type="InterPro" id="IPR058248">
    <property type="entry name" value="Lxx211020-like"/>
</dbReference>
<keyword evidence="1" id="KW-0732">Signal</keyword>
<organism evidence="2 3">
    <name type="scientific">Paracoccus halophilus</name>
    <dbReference type="NCBI Taxonomy" id="376733"/>
    <lineage>
        <taxon>Bacteria</taxon>
        <taxon>Pseudomonadati</taxon>
        <taxon>Pseudomonadota</taxon>
        <taxon>Alphaproteobacteria</taxon>
        <taxon>Rhodobacterales</taxon>
        <taxon>Paracoccaceae</taxon>
        <taxon>Paracoccus</taxon>
    </lineage>
</organism>
<reference evidence="2 3" key="1">
    <citation type="submission" date="2016-10" db="EMBL/GenBank/DDBJ databases">
        <authorList>
            <person name="de Groot N.N."/>
        </authorList>
    </citation>
    <scope>NUCLEOTIDE SEQUENCE [LARGE SCALE GENOMIC DNA]</scope>
    <source>
        <strain evidence="2 3">CGMCC 1.6117</strain>
    </source>
</reference>
<dbReference type="Proteomes" id="UP000182312">
    <property type="component" value="Unassembled WGS sequence"/>
</dbReference>
<sequence length="185" mass="18800">MKTYLIGVLCASALGVTALPASACEAHEAGHTNSHAAAPAAAGASVTLGDLTLSGGFSRATPPRAPVAGGFLTIANAGAADRLVSASAEEIAGRTEIHEMQMQGDVMRMRELPDGLPIPAGASVELRPGGLHIMFRELKRPLTEGETIKLMLVFEKAGEVELPLLVGPLNARPSGAGKGGSDVGN</sequence>
<dbReference type="PANTHER" id="PTHR36302">
    <property type="entry name" value="BLR7088 PROTEIN"/>
    <property type="match status" value="1"/>
</dbReference>
<dbReference type="AlphaFoldDB" id="A0A1I0TZP8"/>
<dbReference type="SUPFAM" id="SSF110087">
    <property type="entry name" value="DR1885-like metal-binding protein"/>
    <property type="match status" value="1"/>
</dbReference>
<evidence type="ECO:0000256" key="1">
    <source>
        <dbReference type="SAM" id="SignalP"/>
    </source>
</evidence>
<evidence type="ECO:0008006" key="4">
    <source>
        <dbReference type="Google" id="ProtNLM"/>
    </source>
</evidence>
<dbReference type="PANTHER" id="PTHR36302:SF1">
    <property type="entry name" value="COPPER CHAPERONE PCU(A)C"/>
    <property type="match status" value="1"/>
</dbReference>
<gene>
    <name evidence="2" type="ORF">SAMN04487972_11720</name>
</gene>